<sequence>MLPAVVVVSAHFHPLLGSAIPRYAGFGSVRFGGMGGKSRLLRKRVIHESNLHADATGLPNRTDRQHGYCLANLRALFLRN</sequence>
<organism evidence="1 2">
    <name type="scientific">Catenaria anguillulae PL171</name>
    <dbReference type="NCBI Taxonomy" id="765915"/>
    <lineage>
        <taxon>Eukaryota</taxon>
        <taxon>Fungi</taxon>
        <taxon>Fungi incertae sedis</taxon>
        <taxon>Blastocladiomycota</taxon>
        <taxon>Blastocladiomycetes</taxon>
        <taxon>Blastocladiales</taxon>
        <taxon>Catenariaceae</taxon>
        <taxon>Catenaria</taxon>
    </lineage>
</organism>
<dbReference type="EMBL" id="MCFL01000009">
    <property type="protein sequence ID" value="ORZ38409.1"/>
    <property type="molecule type" value="Genomic_DNA"/>
</dbReference>
<reference evidence="1 2" key="1">
    <citation type="submission" date="2016-07" db="EMBL/GenBank/DDBJ databases">
        <title>Pervasive Adenine N6-methylation of Active Genes in Fungi.</title>
        <authorList>
            <consortium name="DOE Joint Genome Institute"/>
            <person name="Mondo S.J."/>
            <person name="Dannebaum R.O."/>
            <person name="Kuo R.C."/>
            <person name="Labutti K."/>
            <person name="Haridas S."/>
            <person name="Kuo A."/>
            <person name="Salamov A."/>
            <person name="Ahrendt S.R."/>
            <person name="Lipzen A."/>
            <person name="Sullivan W."/>
            <person name="Andreopoulos W.B."/>
            <person name="Clum A."/>
            <person name="Lindquist E."/>
            <person name="Daum C."/>
            <person name="Ramamoorthy G.K."/>
            <person name="Gryganskyi A."/>
            <person name="Culley D."/>
            <person name="Magnuson J.K."/>
            <person name="James T.Y."/>
            <person name="O'Malley M.A."/>
            <person name="Stajich J.E."/>
            <person name="Spatafora J.W."/>
            <person name="Visel A."/>
            <person name="Grigoriev I.V."/>
        </authorList>
    </citation>
    <scope>NUCLEOTIDE SEQUENCE [LARGE SCALE GENOMIC DNA]</scope>
    <source>
        <strain evidence="1 2">PL171</strain>
    </source>
</reference>
<evidence type="ECO:0000313" key="2">
    <source>
        <dbReference type="Proteomes" id="UP000193411"/>
    </source>
</evidence>
<comment type="caution">
    <text evidence="1">The sequence shown here is derived from an EMBL/GenBank/DDBJ whole genome shotgun (WGS) entry which is preliminary data.</text>
</comment>
<name>A0A1Y2HV70_9FUNG</name>
<gene>
    <name evidence="1" type="ORF">BCR44DRAFT_1429187</name>
</gene>
<accession>A0A1Y2HV70</accession>
<evidence type="ECO:0000313" key="1">
    <source>
        <dbReference type="EMBL" id="ORZ38409.1"/>
    </source>
</evidence>
<dbReference type="Proteomes" id="UP000193411">
    <property type="component" value="Unassembled WGS sequence"/>
</dbReference>
<protein>
    <submittedName>
        <fullName evidence="1">Uncharacterized protein</fullName>
    </submittedName>
</protein>
<proteinExistence type="predicted"/>
<keyword evidence="2" id="KW-1185">Reference proteome</keyword>
<dbReference type="AlphaFoldDB" id="A0A1Y2HV70"/>